<dbReference type="EMBL" id="JAVREP010000008">
    <property type="protein sequence ID" value="MDT0329526.1"/>
    <property type="molecule type" value="Genomic_DNA"/>
</dbReference>
<dbReference type="SUPFAM" id="SSF103473">
    <property type="entry name" value="MFS general substrate transporter"/>
    <property type="match status" value="1"/>
</dbReference>
<sequence>MSPDETTSAPAAKAGLREWLGLAVLALPTILLALDFTVLHLALPHLAADLAPTSAQQLWILDIYGFMIAGFLITMGTLGDRIGRRRLLMIGAVAFGGASLLAAYSTSAEMLIASRALLGVAGATLMPSTLSLITNMFHDPKQRGVAVAVWLSCFSAGGAIGPMVGGVMLQWFWWGSVFLMGVPVMVVLLVAAPLLLPEFRDPTPGRLDLFSVALSLAAILPVVYAIKEAAAEGWNPVVIAMLVAGVVFGWLFVRRQRRLESPLMDLALFRLPPFTVGLGGLLLGTVVLGAFVLLFAQYLQLVLELSPAAAGLWMVPYAVANIAGAMLAPLVAARLRAANTIALGLLVAAVGLIVFTLSGTESGPLPAVLGSMLVTFGLSPLMVLVIDLVIASAPKEKSGSASSMSETCSEIGMAMGIATLGALGTAVYRFLMVDAVPTGVPSDEAAAVRDSLPGAMAATEDMEPSLAAQVSEAAEQAFMSGLSVVGYTGVAIVLGVAVITFLFLRDVPEAAEEEQREEQPQES</sequence>
<evidence type="ECO:0000313" key="9">
    <source>
        <dbReference type="EMBL" id="MDT0329526.1"/>
    </source>
</evidence>
<feature type="transmembrane region" description="Helical" evidence="7">
    <location>
        <begin position="274"/>
        <end position="299"/>
    </location>
</feature>
<feature type="transmembrane region" description="Helical" evidence="7">
    <location>
        <begin position="20"/>
        <end position="43"/>
    </location>
</feature>
<evidence type="ECO:0000256" key="7">
    <source>
        <dbReference type="SAM" id="Phobius"/>
    </source>
</evidence>
<reference evidence="10" key="1">
    <citation type="submission" date="2023-07" db="EMBL/GenBank/DDBJ databases">
        <title>30 novel species of actinomycetes from the DSMZ collection.</title>
        <authorList>
            <person name="Nouioui I."/>
        </authorList>
    </citation>
    <scope>NUCLEOTIDE SEQUENCE [LARGE SCALE GENOMIC DNA]</scope>
    <source>
        <strain evidence="10">DSM 44743</strain>
    </source>
</reference>
<dbReference type="InterPro" id="IPR020846">
    <property type="entry name" value="MFS_dom"/>
</dbReference>
<evidence type="ECO:0000256" key="2">
    <source>
        <dbReference type="ARBA" id="ARBA00022448"/>
    </source>
</evidence>
<evidence type="ECO:0000313" key="10">
    <source>
        <dbReference type="Proteomes" id="UP001183390"/>
    </source>
</evidence>
<evidence type="ECO:0000259" key="8">
    <source>
        <dbReference type="PROSITE" id="PS50850"/>
    </source>
</evidence>
<dbReference type="Gene3D" id="1.20.1250.20">
    <property type="entry name" value="MFS general substrate transporter like domains"/>
    <property type="match status" value="1"/>
</dbReference>
<keyword evidence="3" id="KW-1003">Cell membrane</keyword>
<feature type="transmembrane region" description="Helical" evidence="7">
    <location>
        <begin position="55"/>
        <end position="75"/>
    </location>
</feature>
<keyword evidence="4 7" id="KW-0812">Transmembrane</keyword>
<accession>A0ABU2MC67</accession>
<evidence type="ECO:0000256" key="6">
    <source>
        <dbReference type="ARBA" id="ARBA00023136"/>
    </source>
</evidence>
<dbReference type="PANTHER" id="PTHR42718">
    <property type="entry name" value="MAJOR FACILITATOR SUPERFAMILY MULTIDRUG TRANSPORTER MFSC"/>
    <property type="match status" value="1"/>
</dbReference>
<keyword evidence="5 7" id="KW-1133">Transmembrane helix</keyword>
<dbReference type="RefSeq" id="WP_311512170.1">
    <property type="nucleotide sequence ID" value="NZ_JAVREP010000008.1"/>
</dbReference>
<comment type="subcellular location">
    <subcellularLocation>
        <location evidence="1">Cell membrane</location>
        <topology evidence="1">Multi-pass membrane protein</topology>
    </subcellularLocation>
</comment>
<feature type="transmembrane region" description="Helical" evidence="7">
    <location>
        <begin position="87"/>
        <end position="106"/>
    </location>
</feature>
<keyword evidence="6 7" id="KW-0472">Membrane</keyword>
<keyword evidence="2" id="KW-0813">Transport</keyword>
<feature type="transmembrane region" description="Helical" evidence="7">
    <location>
        <begin position="207"/>
        <end position="227"/>
    </location>
</feature>
<feature type="domain" description="Major facilitator superfamily (MFS) profile" evidence="8">
    <location>
        <begin position="21"/>
        <end position="507"/>
    </location>
</feature>
<comment type="caution">
    <text evidence="9">The sequence shown here is derived from an EMBL/GenBank/DDBJ whole genome shotgun (WGS) entry which is preliminary data.</text>
</comment>
<feature type="transmembrane region" description="Helical" evidence="7">
    <location>
        <begin position="145"/>
        <end position="165"/>
    </location>
</feature>
<dbReference type="Proteomes" id="UP001183390">
    <property type="component" value="Unassembled WGS sequence"/>
</dbReference>
<dbReference type="Gene3D" id="1.20.1720.10">
    <property type="entry name" value="Multidrug resistance protein D"/>
    <property type="match status" value="1"/>
</dbReference>
<proteinExistence type="predicted"/>
<evidence type="ECO:0000256" key="5">
    <source>
        <dbReference type="ARBA" id="ARBA00022989"/>
    </source>
</evidence>
<evidence type="ECO:0000256" key="1">
    <source>
        <dbReference type="ARBA" id="ARBA00004651"/>
    </source>
</evidence>
<feature type="transmembrane region" description="Helical" evidence="7">
    <location>
        <begin position="233"/>
        <end position="253"/>
    </location>
</feature>
<dbReference type="InterPro" id="IPR011701">
    <property type="entry name" value="MFS"/>
</dbReference>
<evidence type="ECO:0000256" key="3">
    <source>
        <dbReference type="ARBA" id="ARBA00022475"/>
    </source>
</evidence>
<organism evidence="9 10">
    <name type="scientific">Nocardiopsis lambiniae</name>
    <dbReference type="NCBI Taxonomy" id="3075539"/>
    <lineage>
        <taxon>Bacteria</taxon>
        <taxon>Bacillati</taxon>
        <taxon>Actinomycetota</taxon>
        <taxon>Actinomycetes</taxon>
        <taxon>Streptosporangiales</taxon>
        <taxon>Nocardiopsidaceae</taxon>
        <taxon>Nocardiopsis</taxon>
    </lineage>
</organism>
<feature type="transmembrane region" description="Helical" evidence="7">
    <location>
        <begin position="365"/>
        <end position="390"/>
    </location>
</feature>
<feature type="transmembrane region" description="Helical" evidence="7">
    <location>
        <begin position="112"/>
        <end position="133"/>
    </location>
</feature>
<dbReference type="Pfam" id="PF07690">
    <property type="entry name" value="MFS_1"/>
    <property type="match status" value="1"/>
</dbReference>
<gene>
    <name evidence="9" type="ORF">RM479_13990</name>
</gene>
<name>A0ABU2MC67_9ACTN</name>
<feature type="transmembrane region" description="Helical" evidence="7">
    <location>
        <begin position="311"/>
        <end position="333"/>
    </location>
</feature>
<protein>
    <submittedName>
        <fullName evidence="9">MFS transporter</fullName>
    </submittedName>
</protein>
<feature type="transmembrane region" description="Helical" evidence="7">
    <location>
        <begin position="340"/>
        <end position="359"/>
    </location>
</feature>
<keyword evidence="10" id="KW-1185">Reference proteome</keyword>
<dbReference type="CDD" id="cd17321">
    <property type="entry name" value="MFS_MMR_MDR_like"/>
    <property type="match status" value="1"/>
</dbReference>
<feature type="transmembrane region" description="Helical" evidence="7">
    <location>
        <begin position="171"/>
        <end position="195"/>
    </location>
</feature>
<feature type="transmembrane region" description="Helical" evidence="7">
    <location>
        <begin position="411"/>
        <end position="431"/>
    </location>
</feature>
<evidence type="ECO:0000256" key="4">
    <source>
        <dbReference type="ARBA" id="ARBA00022692"/>
    </source>
</evidence>
<feature type="transmembrane region" description="Helical" evidence="7">
    <location>
        <begin position="484"/>
        <end position="504"/>
    </location>
</feature>
<dbReference type="PANTHER" id="PTHR42718:SF47">
    <property type="entry name" value="METHYL VIOLOGEN RESISTANCE PROTEIN SMVA"/>
    <property type="match status" value="1"/>
</dbReference>
<dbReference type="PROSITE" id="PS50850">
    <property type="entry name" value="MFS"/>
    <property type="match status" value="1"/>
</dbReference>
<dbReference type="InterPro" id="IPR036259">
    <property type="entry name" value="MFS_trans_sf"/>
</dbReference>